<dbReference type="InterPro" id="IPR036397">
    <property type="entry name" value="RNaseH_sf"/>
</dbReference>
<dbReference type="InterPro" id="IPR032472">
    <property type="entry name" value="ArgoL2"/>
</dbReference>
<feature type="non-terminal residue" evidence="2">
    <location>
        <position position="1"/>
    </location>
</feature>
<dbReference type="InterPro" id="IPR045246">
    <property type="entry name" value="Piwi_ago-like"/>
</dbReference>
<comment type="caution">
    <text evidence="2">The sequence shown here is derived from an EMBL/GenBank/DDBJ whole genome shotgun (WGS) entry which is preliminary data.</text>
</comment>
<evidence type="ECO:0000313" key="3">
    <source>
        <dbReference type="Proteomes" id="UP001174694"/>
    </source>
</evidence>
<dbReference type="EMBL" id="JANBVO010000116">
    <property type="protein sequence ID" value="KAJ9129975.1"/>
    <property type="molecule type" value="Genomic_DNA"/>
</dbReference>
<dbReference type="SUPFAM" id="SSF53098">
    <property type="entry name" value="Ribonuclease H-like"/>
    <property type="match status" value="1"/>
</dbReference>
<dbReference type="AlphaFoldDB" id="A0AA38R7N9"/>
<keyword evidence="3" id="KW-1185">Reference proteome</keyword>
<name>A0AA38R7N9_9PEZI</name>
<dbReference type="InterPro" id="IPR012337">
    <property type="entry name" value="RNaseH-like_sf"/>
</dbReference>
<dbReference type="PROSITE" id="PS50822">
    <property type="entry name" value="PIWI"/>
    <property type="match status" value="1"/>
</dbReference>
<dbReference type="Pfam" id="PF02171">
    <property type="entry name" value="Piwi"/>
    <property type="match status" value="1"/>
</dbReference>
<organism evidence="2 3">
    <name type="scientific">Pleurostoma richardsiae</name>
    <dbReference type="NCBI Taxonomy" id="41990"/>
    <lineage>
        <taxon>Eukaryota</taxon>
        <taxon>Fungi</taxon>
        <taxon>Dikarya</taxon>
        <taxon>Ascomycota</taxon>
        <taxon>Pezizomycotina</taxon>
        <taxon>Sordariomycetes</taxon>
        <taxon>Sordariomycetidae</taxon>
        <taxon>Calosphaeriales</taxon>
        <taxon>Pleurostomataceae</taxon>
        <taxon>Pleurostoma</taxon>
    </lineage>
</organism>
<dbReference type="GO" id="GO:0003676">
    <property type="term" value="F:nucleic acid binding"/>
    <property type="evidence" value="ECO:0007669"/>
    <property type="project" value="InterPro"/>
</dbReference>
<feature type="domain" description="Piwi" evidence="1">
    <location>
        <begin position="147"/>
        <end position="472"/>
    </location>
</feature>
<dbReference type="InterPro" id="IPR003165">
    <property type="entry name" value="Piwi"/>
</dbReference>
<gene>
    <name evidence="2" type="ORF">NKR23_g12393</name>
</gene>
<dbReference type="Gene3D" id="3.30.420.10">
    <property type="entry name" value="Ribonuclease H-like superfamily/Ribonuclease H"/>
    <property type="match status" value="1"/>
</dbReference>
<dbReference type="CDD" id="cd04657">
    <property type="entry name" value="Piwi_ago-like"/>
    <property type="match status" value="1"/>
</dbReference>
<reference evidence="2" key="1">
    <citation type="submission" date="2022-07" db="EMBL/GenBank/DDBJ databases">
        <title>Fungi with potential for degradation of polypropylene.</title>
        <authorList>
            <person name="Gostincar C."/>
        </authorList>
    </citation>
    <scope>NUCLEOTIDE SEQUENCE</scope>
    <source>
        <strain evidence="2">EXF-13308</strain>
    </source>
</reference>
<dbReference type="Proteomes" id="UP001174694">
    <property type="component" value="Unassembled WGS sequence"/>
</dbReference>
<sequence length="511" mass="56808">DNANSIVREGLSIVGLSNTNVFLNQFGISVIPNLITVPGRVLDEPRVLYKDNKFAQVRFGSWNMADVKFNTRATVKRWSYLMISLDTYQDAFDRVSLAAAVKHFTETLVKTGISVATPLPGQRLELDSPEDTRLDQRLEAAAQTLELLLVILPDAITPLYNRIKHCGDIRYGIHTVCSVGHKFAKCSDQYFANVALKFNLKLGGNNQLLDASRRSLIDEDKTMVVGIDVTHPSPGSAPSAPSIAGMVASVDRWLGQWPAVLRIQSKARKEMVSDLSDMLKSRLRLWKDPGRGKHANLPENILVYRDGVSEGQYQTVLDEEVPLLRQACQDMYPPADQKKGLPRLTVVVVGKRHHTRFYASREGDADRSSNPKPGTVVDRGVTESRNWDFFLQSHAAIQGTARPAHYFVLLDEIFRARYARTVPPPFQNVADVLEALTQSMCYTYGRATKAVSVCTPAYYADVVCERARCYLSGAFDTPSQSAAGSVSAEPAVVRSEDVLIHARLRDSMFYI</sequence>
<protein>
    <submittedName>
        <fullName evidence="2">Protein argonaute 1D</fullName>
    </submittedName>
</protein>
<dbReference type="Pfam" id="PF16488">
    <property type="entry name" value="ArgoL2"/>
    <property type="match status" value="1"/>
</dbReference>
<evidence type="ECO:0000313" key="2">
    <source>
        <dbReference type="EMBL" id="KAJ9129975.1"/>
    </source>
</evidence>
<evidence type="ECO:0000259" key="1">
    <source>
        <dbReference type="PROSITE" id="PS50822"/>
    </source>
</evidence>
<dbReference type="SMART" id="SM00950">
    <property type="entry name" value="Piwi"/>
    <property type="match status" value="1"/>
</dbReference>
<dbReference type="Gene3D" id="3.40.50.2300">
    <property type="match status" value="1"/>
</dbReference>
<accession>A0AA38R7N9</accession>
<dbReference type="PANTHER" id="PTHR22891">
    <property type="entry name" value="EUKARYOTIC TRANSLATION INITIATION FACTOR 2C"/>
    <property type="match status" value="1"/>
</dbReference>
<proteinExistence type="predicted"/>